<dbReference type="AlphaFoldDB" id="A0AAN6G907"/>
<feature type="compositionally biased region" description="Basic residues" evidence="1">
    <location>
        <begin position="120"/>
        <end position="129"/>
    </location>
</feature>
<organism evidence="2 3">
    <name type="scientific">Tilletia horrida</name>
    <dbReference type="NCBI Taxonomy" id="155126"/>
    <lineage>
        <taxon>Eukaryota</taxon>
        <taxon>Fungi</taxon>
        <taxon>Dikarya</taxon>
        <taxon>Basidiomycota</taxon>
        <taxon>Ustilaginomycotina</taxon>
        <taxon>Exobasidiomycetes</taxon>
        <taxon>Tilletiales</taxon>
        <taxon>Tilletiaceae</taxon>
        <taxon>Tilletia</taxon>
    </lineage>
</organism>
<feature type="compositionally biased region" description="Low complexity" evidence="1">
    <location>
        <begin position="549"/>
        <end position="563"/>
    </location>
</feature>
<evidence type="ECO:0000313" key="2">
    <source>
        <dbReference type="EMBL" id="KAK0523901.1"/>
    </source>
</evidence>
<feature type="region of interest" description="Disordered" evidence="1">
    <location>
        <begin position="1"/>
        <end position="139"/>
    </location>
</feature>
<reference evidence="2" key="1">
    <citation type="journal article" date="2023" name="PhytoFront">
        <title>Draft Genome Resources of Seven Strains of Tilletia horrida, Causal Agent of Kernel Smut of Rice.</title>
        <authorList>
            <person name="Khanal S."/>
            <person name="Antony Babu S."/>
            <person name="Zhou X.G."/>
        </authorList>
    </citation>
    <scope>NUCLEOTIDE SEQUENCE</scope>
    <source>
        <strain evidence="2">TX3</strain>
    </source>
</reference>
<dbReference type="Proteomes" id="UP001176521">
    <property type="component" value="Unassembled WGS sequence"/>
</dbReference>
<feature type="compositionally biased region" description="Acidic residues" evidence="1">
    <location>
        <begin position="58"/>
        <end position="92"/>
    </location>
</feature>
<feature type="region of interest" description="Disordered" evidence="1">
    <location>
        <begin position="549"/>
        <end position="588"/>
    </location>
</feature>
<keyword evidence="3" id="KW-1185">Reference proteome</keyword>
<name>A0AAN6G907_9BASI</name>
<feature type="compositionally biased region" description="Low complexity" evidence="1">
    <location>
        <begin position="574"/>
        <end position="588"/>
    </location>
</feature>
<feature type="region of interest" description="Disordered" evidence="1">
    <location>
        <begin position="448"/>
        <end position="477"/>
    </location>
</feature>
<feature type="compositionally biased region" description="Basic and acidic residues" evidence="1">
    <location>
        <begin position="101"/>
        <end position="119"/>
    </location>
</feature>
<proteinExistence type="predicted"/>
<protein>
    <submittedName>
        <fullName evidence="2">Uncharacterized protein</fullName>
    </submittedName>
</protein>
<feature type="compositionally biased region" description="Low complexity" evidence="1">
    <location>
        <begin position="459"/>
        <end position="476"/>
    </location>
</feature>
<sequence>MARSRATAGPSTANKQSVEENGGISHQPSKRRKLSIRLSRPLAHVDQNCIADIAAAYDEAEDDQGDEDQDEEEDDDQTELNNEADDGEDPEGDVFSGEDLPDVKVKFELPVQVKKEPNRTAKKGGKRKQSGSTNTKAEDDTWMPVDFGIRVFAAGDPKAKTVKDKKARQLGAQRVVKLTTPTSYKLFKTMLKELVKNDPSEESISGDIENWNISVLLNANGSIYSQRTALKSEEVYTSFIEELQASTKRSATIFVEEKMRLKDAQPLPAHDAPQLQAVDSLKYAYPAIQEFDKQILRRWLCNDRSCMQRSKIAPSCYVNPRRPSAHVNLKSSHRFHWASALADGAQGVTIEIPPATAEFLGHPDVSGTPILVEDGEHKVKVESSGASLTSKQLEAKPRRKPLLPVNNKAKPAVDSGTSSGRAIDVDQYSSDIEPFMIVKKEGGDAAVTKNKKGKAKATSPVASSPSSSVPPSLSLPDGPDMDLDDFIKLCAVRPKLAQILRDADYGMVDELVQLEGDTATQKQIGIENALSHQFRAAMTRWRKMDSSIATTSASSANGSAASTGPAVIPSGSQAATATATAASSSTST</sequence>
<gene>
    <name evidence="2" type="ORF">OC842_005998</name>
</gene>
<accession>A0AAN6G907</accession>
<comment type="caution">
    <text evidence="2">The sequence shown here is derived from an EMBL/GenBank/DDBJ whole genome shotgun (WGS) entry which is preliminary data.</text>
</comment>
<dbReference type="EMBL" id="JAPDMQ010000482">
    <property type="protein sequence ID" value="KAK0523901.1"/>
    <property type="molecule type" value="Genomic_DNA"/>
</dbReference>
<evidence type="ECO:0000313" key="3">
    <source>
        <dbReference type="Proteomes" id="UP001176521"/>
    </source>
</evidence>
<evidence type="ECO:0000256" key="1">
    <source>
        <dbReference type="SAM" id="MobiDB-lite"/>
    </source>
</evidence>